<keyword evidence="4" id="KW-0238">DNA-binding</keyword>
<accession>A0A0E9Q9C8</accession>
<feature type="region of interest" description="Disordered" evidence="6">
    <location>
        <begin position="1"/>
        <end position="25"/>
    </location>
</feature>
<evidence type="ECO:0000256" key="6">
    <source>
        <dbReference type="SAM" id="MobiDB-lite"/>
    </source>
</evidence>
<proteinExistence type="inferred from homology"/>
<dbReference type="GO" id="GO:0007548">
    <property type="term" value="P:sex differentiation"/>
    <property type="evidence" value="ECO:0007669"/>
    <property type="project" value="TreeGrafter"/>
</dbReference>
<dbReference type="Pfam" id="PF00751">
    <property type="entry name" value="DM"/>
    <property type="match status" value="1"/>
</dbReference>
<reference evidence="8" key="2">
    <citation type="journal article" date="2015" name="Fish Shellfish Immunol.">
        <title>Early steps in the European eel (Anguilla anguilla)-Vibrio vulnificus interaction in the gills: Role of the RtxA13 toxin.</title>
        <authorList>
            <person name="Callol A."/>
            <person name="Pajuelo D."/>
            <person name="Ebbesson L."/>
            <person name="Teles M."/>
            <person name="MacKenzie S."/>
            <person name="Amaro C."/>
        </authorList>
    </citation>
    <scope>NUCLEOTIDE SEQUENCE</scope>
</reference>
<name>A0A0E9Q9C8_ANGAN</name>
<comment type="similarity">
    <text evidence="1">Belongs to the DMRT family.</text>
</comment>
<evidence type="ECO:0000256" key="3">
    <source>
        <dbReference type="ARBA" id="ARBA00022833"/>
    </source>
</evidence>
<dbReference type="PANTHER" id="PTHR12322:SF70">
    <property type="entry name" value="DOUBLESEX- AND MAB-3-RELATED TRANSCRIPTION FACTOR 1"/>
    <property type="match status" value="1"/>
</dbReference>
<dbReference type="GO" id="GO:0000981">
    <property type="term" value="F:DNA-binding transcription factor activity, RNA polymerase II-specific"/>
    <property type="evidence" value="ECO:0007669"/>
    <property type="project" value="TreeGrafter"/>
</dbReference>
<evidence type="ECO:0000256" key="4">
    <source>
        <dbReference type="ARBA" id="ARBA00023125"/>
    </source>
</evidence>
<dbReference type="InterPro" id="IPR001275">
    <property type="entry name" value="DM_DNA-bd"/>
</dbReference>
<dbReference type="AlphaFoldDB" id="A0A0E9Q9C8"/>
<evidence type="ECO:0000313" key="8">
    <source>
        <dbReference type="EMBL" id="JAH13481.1"/>
    </source>
</evidence>
<reference evidence="8" key="1">
    <citation type="submission" date="2014-11" db="EMBL/GenBank/DDBJ databases">
        <authorList>
            <person name="Amaro Gonzalez C."/>
        </authorList>
    </citation>
    <scope>NUCLEOTIDE SEQUENCE</scope>
</reference>
<dbReference type="GO" id="GO:0005634">
    <property type="term" value="C:nucleus"/>
    <property type="evidence" value="ECO:0007669"/>
    <property type="project" value="InterPro"/>
</dbReference>
<dbReference type="GO" id="GO:0046872">
    <property type="term" value="F:metal ion binding"/>
    <property type="evidence" value="ECO:0007669"/>
    <property type="project" value="UniProtKB-KW"/>
</dbReference>
<protein>
    <recommendedName>
        <fullName evidence="7">DM domain-containing protein</fullName>
    </recommendedName>
</protein>
<dbReference type="GO" id="GO:0000978">
    <property type="term" value="F:RNA polymerase II cis-regulatory region sequence-specific DNA binding"/>
    <property type="evidence" value="ECO:0007669"/>
    <property type="project" value="TreeGrafter"/>
</dbReference>
<dbReference type="PANTHER" id="PTHR12322">
    <property type="entry name" value="DOUBLESEX AND MAB-3 RELATED TRANSCRIPTION FACTOR DMRT"/>
    <property type="match status" value="1"/>
</dbReference>
<keyword evidence="5" id="KW-0539">Nucleus</keyword>
<evidence type="ECO:0000256" key="5">
    <source>
        <dbReference type="ARBA" id="ARBA00023242"/>
    </source>
</evidence>
<organism evidence="8">
    <name type="scientific">Anguilla anguilla</name>
    <name type="common">European freshwater eel</name>
    <name type="synonym">Muraena anguilla</name>
    <dbReference type="NCBI Taxonomy" id="7936"/>
    <lineage>
        <taxon>Eukaryota</taxon>
        <taxon>Metazoa</taxon>
        <taxon>Chordata</taxon>
        <taxon>Craniata</taxon>
        <taxon>Vertebrata</taxon>
        <taxon>Euteleostomi</taxon>
        <taxon>Actinopterygii</taxon>
        <taxon>Neopterygii</taxon>
        <taxon>Teleostei</taxon>
        <taxon>Anguilliformes</taxon>
        <taxon>Anguillidae</taxon>
        <taxon>Anguilla</taxon>
    </lineage>
</organism>
<dbReference type="InterPro" id="IPR036407">
    <property type="entry name" value="DM_DNA-bd_sf"/>
</dbReference>
<evidence type="ECO:0000256" key="1">
    <source>
        <dbReference type="ARBA" id="ARBA00006834"/>
    </source>
</evidence>
<dbReference type="EMBL" id="GBXM01095096">
    <property type="protein sequence ID" value="JAH13481.1"/>
    <property type="molecule type" value="Transcribed_RNA"/>
</dbReference>
<keyword evidence="3" id="KW-0862">Zinc</keyword>
<dbReference type="InterPro" id="IPR026607">
    <property type="entry name" value="DMRT"/>
</dbReference>
<keyword evidence="2" id="KW-0479">Metal-binding</keyword>
<evidence type="ECO:0000259" key="7">
    <source>
        <dbReference type="Pfam" id="PF00751"/>
    </source>
</evidence>
<sequence>MSDDEQAKQSMECAGSMSSGKKPPRMPKCFRCRNHGYVSPLKGHKRFL</sequence>
<dbReference type="Gene3D" id="4.10.1040.10">
    <property type="entry name" value="DM DNA-binding domain"/>
    <property type="match status" value="1"/>
</dbReference>
<evidence type="ECO:0000256" key="2">
    <source>
        <dbReference type="ARBA" id="ARBA00022723"/>
    </source>
</evidence>
<feature type="domain" description="DM" evidence="7">
    <location>
        <begin position="25"/>
        <end position="47"/>
    </location>
</feature>
<dbReference type="SUPFAM" id="SSF82927">
    <property type="entry name" value="Cysteine-rich DNA binding domain, (DM domain)"/>
    <property type="match status" value="1"/>
</dbReference>